<dbReference type="GO" id="GO:0004180">
    <property type="term" value="F:carboxypeptidase activity"/>
    <property type="evidence" value="ECO:0007669"/>
    <property type="project" value="UniProtKB-KW"/>
</dbReference>
<dbReference type="InterPro" id="IPR040921">
    <property type="entry name" value="Peptidase_S66C"/>
</dbReference>
<name>A0A1U9ZY57_9ACTN</name>
<evidence type="ECO:0000256" key="4">
    <source>
        <dbReference type="ARBA" id="ARBA00022801"/>
    </source>
</evidence>
<dbReference type="AlphaFoldDB" id="A0A1U9ZY57"/>
<evidence type="ECO:0000256" key="1">
    <source>
        <dbReference type="ARBA" id="ARBA00010233"/>
    </source>
</evidence>
<dbReference type="InterPro" id="IPR040449">
    <property type="entry name" value="Peptidase_S66_N"/>
</dbReference>
<dbReference type="InterPro" id="IPR027478">
    <property type="entry name" value="LdcA_N"/>
</dbReference>
<gene>
    <name evidence="9" type="ORF">BKM31_16780</name>
</gene>
<feature type="active site" description="Nucleophile" evidence="6">
    <location>
        <position position="118"/>
    </location>
</feature>
<dbReference type="EMBL" id="CP017717">
    <property type="protein sequence ID" value="AQZ62893.1"/>
    <property type="molecule type" value="Genomic_DNA"/>
</dbReference>
<evidence type="ECO:0000256" key="2">
    <source>
        <dbReference type="ARBA" id="ARBA00022645"/>
    </source>
</evidence>
<dbReference type="KEGG" id="noa:BKM31_16780"/>
<evidence type="ECO:0000313" key="10">
    <source>
        <dbReference type="Proteomes" id="UP000190797"/>
    </source>
</evidence>
<evidence type="ECO:0000256" key="6">
    <source>
        <dbReference type="PIRSR" id="PIRSR028757-1"/>
    </source>
</evidence>
<dbReference type="Gene3D" id="3.40.50.10740">
    <property type="entry name" value="Class I glutamine amidotransferase-like"/>
    <property type="match status" value="1"/>
</dbReference>
<dbReference type="Pfam" id="PF17676">
    <property type="entry name" value="Peptidase_S66C"/>
    <property type="match status" value="1"/>
</dbReference>
<evidence type="ECO:0000256" key="5">
    <source>
        <dbReference type="ARBA" id="ARBA00022825"/>
    </source>
</evidence>
<sequence length="308" mass="32624">MTTTAHEPPEARWPRLESGDHVALVSPASFPDARDVEDLTRLLTGWGLRVKVGEHVLDRHGYMAGRDADRVADLNAAFADPEVRAVVTTRGGAGAYRIVDAVDFEAVRADPKPLVGFSDITYLHLAIWGRCRVSGVHGCLVGPHAIATVRRLLMGVEPVTYRRNPRLLSVAAEVPGRARGRLLGGWLGAAAGMVGAGLPDLSGAILLVEAERTVGLGVIDRQLTQLIRAGALDGLQGVALGRFPGFEDYSDRGWNLVDVLRDRLVPLGVPVLGGLEFGHGTDPHAVALGTMADLDTGSGTLTVSPPAR</sequence>
<feature type="active site" description="Charge relay system" evidence="6">
    <location>
        <position position="279"/>
    </location>
</feature>
<keyword evidence="3" id="KW-0645">Protease</keyword>
<dbReference type="Pfam" id="PF02016">
    <property type="entry name" value="Peptidase_S66"/>
    <property type="match status" value="1"/>
</dbReference>
<feature type="active site" description="Charge relay system" evidence="6">
    <location>
        <position position="209"/>
    </location>
</feature>
<keyword evidence="2 9" id="KW-0121">Carboxypeptidase</keyword>
<evidence type="ECO:0000259" key="8">
    <source>
        <dbReference type="Pfam" id="PF17676"/>
    </source>
</evidence>
<dbReference type="SUPFAM" id="SSF141986">
    <property type="entry name" value="LD-carboxypeptidase A C-terminal domain-like"/>
    <property type="match status" value="1"/>
</dbReference>
<dbReference type="PANTHER" id="PTHR30237">
    <property type="entry name" value="MURAMOYLTETRAPEPTIDE CARBOXYPEPTIDASE"/>
    <property type="match status" value="1"/>
</dbReference>
<dbReference type="CDD" id="cd07025">
    <property type="entry name" value="Peptidase_S66"/>
    <property type="match status" value="1"/>
</dbReference>
<evidence type="ECO:0000259" key="7">
    <source>
        <dbReference type="Pfam" id="PF02016"/>
    </source>
</evidence>
<keyword evidence="5" id="KW-0720">Serine protease</keyword>
<dbReference type="InterPro" id="IPR003507">
    <property type="entry name" value="S66_fam"/>
</dbReference>
<dbReference type="PIRSF" id="PIRSF028757">
    <property type="entry name" value="LD-carboxypeptidase"/>
    <property type="match status" value="1"/>
</dbReference>
<evidence type="ECO:0000313" key="9">
    <source>
        <dbReference type="EMBL" id="AQZ62893.1"/>
    </source>
</evidence>
<proteinExistence type="inferred from homology"/>
<dbReference type="OrthoDB" id="9807329at2"/>
<evidence type="ECO:0000256" key="3">
    <source>
        <dbReference type="ARBA" id="ARBA00022670"/>
    </source>
</evidence>
<dbReference type="GO" id="GO:0008236">
    <property type="term" value="F:serine-type peptidase activity"/>
    <property type="evidence" value="ECO:0007669"/>
    <property type="project" value="UniProtKB-KW"/>
</dbReference>
<dbReference type="PANTHER" id="PTHR30237:SF2">
    <property type="entry name" value="MUREIN TETRAPEPTIDE CARBOXYPEPTIDASE"/>
    <property type="match status" value="1"/>
</dbReference>
<dbReference type="GO" id="GO:0006508">
    <property type="term" value="P:proteolysis"/>
    <property type="evidence" value="ECO:0007669"/>
    <property type="project" value="UniProtKB-KW"/>
</dbReference>
<protein>
    <submittedName>
        <fullName evidence="9">LD-carboxypeptidase</fullName>
    </submittedName>
</protein>
<comment type="similarity">
    <text evidence="1">Belongs to the peptidase S66 family.</text>
</comment>
<dbReference type="InterPro" id="IPR027461">
    <property type="entry name" value="Carboxypeptidase_A_C_sf"/>
</dbReference>
<dbReference type="Gene3D" id="3.50.30.60">
    <property type="entry name" value="LD-carboxypeptidase A C-terminal domain-like"/>
    <property type="match status" value="1"/>
</dbReference>
<dbReference type="SUPFAM" id="SSF52317">
    <property type="entry name" value="Class I glutamine amidotransferase-like"/>
    <property type="match status" value="1"/>
</dbReference>
<dbReference type="InterPro" id="IPR029062">
    <property type="entry name" value="Class_I_gatase-like"/>
</dbReference>
<accession>A0A1U9ZY57</accession>
<feature type="domain" description="LD-carboxypeptidase N-terminal" evidence="7">
    <location>
        <begin position="22"/>
        <end position="138"/>
    </location>
</feature>
<dbReference type="RefSeq" id="WP_080039084.1">
    <property type="nucleotide sequence ID" value="NZ_CP017717.1"/>
</dbReference>
<reference evidence="10" key="1">
    <citation type="journal article" date="2017" name="Med. Chem. Commun.">
        <title>Nonomuraea sp. ATCC 55076 harbours the largest actinomycete chromosome to date and the kistamicin biosynthetic gene cluster.</title>
        <authorList>
            <person name="Nazari B."/>
            <person name="Forneris C.C."/>
            <person name="Gibson M.I."/>
            <person name="Moon K."/>
            <person name="Schramma K.R."/>
            <person name="Seyedsayamdost M.R."/>
        </authorList>
    </citation>
    <scope>NUCLEOTIDE SEQUENCE [LARGE SCALE GENOMIC DNA]</scope>
    <source>
        <strain evidence="10">ATCC 55076</strain>
    </source>
</reference>
<dbReference type="STRING" id="1909395.BKM31_16780"/>
<keyword evidence="10" id="KW-1185">Reference proteome</keyword>
<feature type="domain" description="LD-carboxypeptidase C-terminal" evidence="8">
    <location>
        <begin position="179"/>
        <end position="294"/>
    </location>
</feature>
<keyword evidence="4" id="KW-0378">Hydrolase</keyword>
<organism evidence="9 10">
    <name type="scientific">[Actinomadura] parvosata subsp. kistnae</name>
    <dbReference type="NCBI Taxonomy" id="1909395"/>
    <lineage>
        <taxon>Bacteria</taxon>
        <taxon>Bacillati</taxon>
        <taxon>Actinomycetota</taxon>
        <taxon>Actinomycetes</taxon>
        <taxon>Streptosporangiales</taxon>
        <taxon>Streptosporangiaceae</taxon>
        <taxon>Nonomuraea</taxon>
    </lineage>
</organism>
<dbReference type="Proteomes" id="UP000190797">
    <property type="component" value="Chromosome"/>
</dbReference>